<dbReference type="AlphaFoldDB" id="A0A392RA18"/>
<evidence type="ECO:0000313" key="1">
    <source>
        <dbReference type="EMBL" id="MCI32405.1"/>
    </source>
</evidence>
<feature type="non-terminal residue" evidence="1">
    <location>
        <position position="1"/>
    </location>
</feature>
<protein>
    <submittedName>
        <fullName evidence="1">Uncharacterized protein</fullName>
    </submittedName>
</protein>
<proteinExistence type="predicted"/>
<dbReference type="EMBL" id="LXQA010195278">
    <property type="protein sequence ID" value="MCI32405.1"/>
    <property type="molecule type" value="Genomic_DNA"/>
</dbReference>
<sequence>ASGLIRSGALQNAIVAEPGAARTYSAAVNWKSPGKVQLRGDSNLGLECIRDELGQFVLSKTEWIPFSVEWMLVNFLVSIYPAMSLN</sequence>
<name>A0A392RA18_9FABA</name>
<keyword evidence="2" id="KW-1185">Reference proteome</keyword>
<dbReference type="Proteomes" id="UP000265520">
    <property type="component" value="Unassembled WGS sequence"/>
</dbReference>
<evidence type="ECO:0000313" key="2">
    <source>
        <dbReference type="Proteomes" id="UP000265520"/>
    </source>
</evidence>
<accession>A0A392RA18</accession>
<reference evidence="1 2" key="1">
    <citation type="journal article" date="2018" name="Front. Plant Sci.">
        <title>Red Clover (Trifolium pratense) and Zigzag Clover (T. medium) - A Picture of Genomic Similarities and Differences.</title>
        <authorList>
            <person name="Dluhosova J."/>
            <person name="Istvanek J."/>
            <person name="Nedelnik J."/>
            <person name="Repkova J."/>
        </authorList>
    </citation>
    <scope>NUCLEOTIDE SEQUENCE [LARGE SCALE GENOMIC DNA]</scope>
    <source>
        <strain evidence="2">cv. 10/8</strain>
        <tissue evidence="1">Leaf</tissue>
    </source>
</reference>
<organism evidence="1 2">
    <name type="scientific">Trifolium medium</name>
    <dbReference type="NCBI Taxonomy" id="97028"/>
    <lineage>
        <taxon>Eukaryota</taxon>
        <taxon>Viridiplantae</taxon>
        <taxon>Streptophyta</taxon>
        <taxon>Embryophyta</taxon>
        <taxon>Tracheophyta</taxon>
        <taxon>Spermatophyta</taxon>
        <taxon>Magnoliopsida</taxon>
        <taxon>eudicotyledons</taxon>
        <taxon>Gunneridae</taxon>
        <taxon>Pentapetalae</taxon>
        <taxon>rosids</taxon>
        <taxon>fabids</taxon>
        <taxon>Fabales</taxon>
        <taxon>Fabaceae</taxon>
        <taxon>Papilionoideae</taxon>
        <taxon>50 kb inversion clade</taxon>
        <taxon>NPAAA clade</taxon>
        <taxon>Hologalegina</taxon>
        <taxon>IRL clade</taxon>
        <taxon>Trifolieae</taxon>
        <taxon>Trifolium</taxon>
    </lineage>
</organism>
<comment type="caution">
    <text evidence="1">The sequence shown here is derived from an EMBL/GenBank/DDBJ whole genome shotgun (WGS) entry which is preliminary data.</text>
</comment>